<dbReference type="PANTHER" id="PTHR47331">
    <property type="entry name" value="PHD-TYPE DOMAIN-CONTAINING PROTEIN"/>
    <property type="match status" value="1"/>
</dbReference>
<keyword evidence="2" id="KW-1185">Reference proteome</keyword>
<dbReference type="AlphaFoldDB" id="A0A8K0DDW4"/>
<feature type="non-terminal residue" evidence="1">
    <location>
        <position position="1"/>
    </location>
</feature>
<reference evidence="1" key="1">
    <citation type="submission" date="2019-08" db="EMBL/GenBank/DDBJ databases">
        <title>The genome of the North American firefly Photinus pyralis.</title>
        <authorList>
            <consortium name="Photinus pyralis genome working group"/>
            <person name="Fallon T.R."/>
            <person name="Sander Lower S.E."/>
            <person name="Weng J.-K."/>
        </authorList>
    </citation>
    <scope>NUCLEOTIDE SEQUENCE</scope>
    <source>
        <strain evidence="1">TRF0915ILg1</strain>
        <tissue evidence="1">Whole body</tissue>
    </source>
</reference>
<sequence>MTSAQMEKLKRSRKAARAAFTRALTTFNEEIRQEPIIEEVQVTFQLLEARSFELDALNTKICEVMVELTAEKEDHERIMEDEYEVAAKYTSKYLRAKIEVTKLNRASQPEQTPQICQQITAGDNVDSKRRFKLPEIELKKFGGDLKDGLQFWSQFKNMHEDKSITTEDKFQYLIQAMIPNSRAADLVNSFPPTSQNYDKVINSLKNRFGKDELLVEVYVRELLTLVISKAIKSNEQIPLPKIYDKLETQLHAVESLGVTKDKCAALLYPLVESSLPEELIRTWQRQATAIKSDNIEERLTKLTEFLQSEVENEERLRMAVNRFNLNDNKPSSTGLLTRESKNVNQSTKNYLCIFCREEHRSSRCGKAKQMPLEEKWSIVKERNCCFNCLIPGHNTQACKFNSKCQWCGKKHSILLCREILSEDKSLRETTSEDLNKHNKEANLVDTRIRAIMDSGSQRSYISQQAAEEMEYQLHCENQVVHLLFGGTSTKPQNHRGYLIHLKSLDNDINNGPWVHELVKRNIILTDVGQSTDPIEVLIGADVIGKLMTGKLHNLECGMTAVETKLGWTLMGKKPTEENSKNDAALIVTSMFLQEADISNLWSLDVMGITDPVETKSRERAQEEICERFRQAVTINENKRYEICFPWKENHPNIETNKEIAQKRLLITTEKLKRQGLYEEYDQVFMKWLKEGIIEKVTVEEENLWDHYLPHPHVLKENSTRLRP</sequence>
<proteinExistence type="predicted"/>
<dbReference type="OrthoDB" id="416987at2759"/>
<name>A0A8K0DDW4_IGNLU</name>
<dbReference type="Proteomes" id="UP000801492">
    <property type="component" value="Unassembled WGS sequence"/>
</dbReference>
<organism evidence="1 2">
    <name type="scientific">Ignelater luminosus</name>
    <name type="common">Cucubano</name>
    <name type="synonym">Pyrophorus luminosus</name>
    <dbReference type="NCBI Taxonomy" id="2038154"/>
    <lineage>
        <taxon>Eukaryota</taxon>
        <taxon>Metazoa</taxon>
        <taxon>Ecdysozoa</taxon>
        <taxon>Arthropoda</taxon>
        <taxon>Hexapoda</taxon>
        <taxon>Insecta</taxon>
        <taxon>Pterygota</taxon>
        <taxon>Neoptera</taxon>
        <taxon>Endopterygota</taxon>
        <taxon>Coleoptera</taxon>
        <taxon>Polyphaga</taxon>
        <taxon>Elateriformia</taxon>
        <taxon>Elateroidea</taxon>
        <taxon>Elateridae</taxon>
        <taxon>Agrypninae</taxon>
        <taxon>Pyrophorini</taxon>
        <taxon>Ignelater</taxon>
    </lineage>
</organism>
<comment type="caution">
    <text evidence="1">The sequence shown here is derived from an EMBL/GenBank/DDBJ whole genome shotgun (WGS) entry which is preliminary data.</text>
</comment>
<dbReference type="PANTHER" id="PTHR47331:SF1">
    <property type="entry name" value="GAG-LIKE PROTEIN"/>
    <property type="match status" value="1"/>
</dbReference>
<gene>
    <name evidence="1" type="ORF">ILUMI_04748</name>
</gene>
<evidence type="ECO:0000313" key="2">
    <source>
        <dbReference type="Proteomes" id="UP000801492"/>
    </source>
</evidence>
<evidence type="ECO:0008006" key="3">
    <source>
        <dbReference type="Google" id="ProtNLM"/>
    </source>
</evidence>
<protein>
    <recommendedName>
        <fullName evidence="3">Peptidase aspartic putative domain-containing protein</fullName>
    </recommendedName>
</protein>
<dbReference type="EMBL" id="VTPC01001640">
    <property type="protein sequence ID" value="KAF2901443.1"/>
    <property type="molecule type" value="Genomic_DNA"/>
</dbReference>
<dbReference type="InterPro" id="IPR005312">
    <property type="entry name" value="DUF1759"/>
</dbReference>
<dbReference type="Pfam" id="PF03564">
    <property type="entry name" value="DUF1759"/>
    <property type="match status" value="1"/>
</dbReference>
<accession>A0A8K0DDW4</accession>
<evidence type="ECO:0000313" key="1">
    <source>
        <dbReference type="EMBL" id="KAF2901443.1"/>
    </source>
</evidence>